<proteinExistence type="predicted"/>
<dbReference type="EMBL" id="UINC01001103">
    <property type="protein sequence ID" value="SUZ70819.1"/>
    <property type="molecule type" value="Genomic_DNA"/>
</dbReference>
<accession>A0A381PXX0</accession>
<evidence type="ECO:0000313" key="1">
    <source>
        <dbReference type="EMBL" id="SUZ70819.1"/>
    </source>
</evidence>
<organism evidence="1">
    <name type="scientific">marine metagenome</name>
    <dbReference type="NCBI Taxonomy" id="408172"/>
    <lineage>
        <taxon>unclassified sequences</taxon>
        <taxon>metagenomes</taxon>
        <taxon>ecological metagenomes</taxon>
    </lineage>
</organism>
<protein>
    <submittedName>
        <fullName evidence="1">Uncharacterized protein</fullName>
    </submittedName>
</protein>
<dbReference type="AlphaFoldDB" id="A0A381PXX0"/>
<reference evidence="1" key="1">
    <citation type="submission" date="2018-05" db="EMBL/GenBank/DDBJ databases">
        <authorList>
            <person name="Lanie J.A."/>
            <person name="Ng W.-L."/>
            <person name="Kazmierczak K.M."/>
            <person name="Andrzejewski T.M."/>
            <person name="Davidsen T.M."/>
            <person name="Wayne K.J."/>
            <person name="Tettelin H."/>
            <person name="Glass J.I."/>
            <person name="Rusch D."/>
            <person name="Podicherti R."/>
            <person name="Tsui H.-C.T."/>
            <person name="Winkler M.E."/>
        </authorList>
    </citation>
    <scope>NUCLEOTIDE SEQUENCE</scope>
</reference>
<name>A0A381PXX0_9ZZZZ</name>
<gene>
    <name evidence="1" type="ORF">METZ01_LOCUS23673</name>
</gene>
<sequence>MSIKLIHFKERVEKTINPIFSFRKPASIILFLWIGISSVEAQEYATDRLFMKEFSKTKCRTAAEAKINRLKNKRPSTLEQESLLNRNVWSKLRTQLPLSPGEKRHLRKLKQRGVSKNKLSSKDIWAKKAAKFRALRLRCK</sequence>